<dbReference type="PROSITE" id="PS50850">
    <property type="entry name" value="MFS"/>
    <property type="match status" value="1"/>
</dbReference>
<dbReference type="STRING" id="1166073.SAMN05192530_104157"/>
<keyword evidence="8" id="KW-1185">Reference proteome</keyword>
<keyword evidence="3 5" id="KW-1133">Transmembrane helix</keyword>
<evidence type="ECO:0000256" key="1">
    <source>
        <dbReference type="ARBA" id="ARBA00004141"/>
    </source>
</evidence>
<dbReference type="InterPro" id="IPR036259">
    <property type="entry name" value="MFS_trans_sf"/>
</dbReference>
<dbReference type="GO" id="GO:0016020">
    <property type="term" value="C:membrane"/>
    <property type="evidence" value="ECO:0007669"/>
    <property type="project" value="UniProtKB-SubCell"/>
</dbReference>
<feature type="transmembrane region" description="Helical" evidence="5">
    <location>
        <begin position="307"/>
        <end position="327"/>
    </location>
</feature>
<feature type="transmembrane region" description="Helical" evidence="5">
    <location>
        <begin position="369"/>
        <end position="389"/>
    </location>
</feature>
<keyword evidence="2 5" id="KW-0812">Transmembrane</keyword>
<dbReference type="OrthoDB" id="9810941at2"/>
<feature type="transmembrane region" description="Helical" evidence="5">
    <location>
        <begin position="251"/>
        <end position="271"/>
    </location>
</feature>
<dbReference type="PANTHER" id="PTHR23514">
    <property type="entry name" value="BYPASS OF STOP CODON PROTEIN 6"/>
    <property type="match status" value="1"/>
</dbReference>
<feature type="transmembrane region" description="Helical" evidence="5">
    <location>
        <begin position="18"/>
        <end position="34"/>
    </location>
</feature>
<evidence type="ECO:0000256" key="2">
    <source>
        <dbReference type="ARBA" id="ARBA00022692"/>
    </source>
</evidence>
<dbReference type="SUPFAM" id="SSF103473">
    <property type="entry name" value="MFS general substrate transporter"/>
    <property type="match status" value="1"/>
</dbReference>
<protein>
    <submittedName>
        <fullName evidence="7">Predicted arabinose efflux permease, MFS family</fullName>
    </submittedName>
</protein>
<evidence type="ECO:0000313" key="7">
    <source>
        <dbReference type="EMBL" id="SDO19902.1"/>
    </source>
</evidence>
<accession>A0A1H0HL64</accession>
<keyword evidence="4 5" id="KW-0472">Membrane</keyword>
<evidence type="ECO:0000313" key="8">
    <source>
        <dbReference type="Proteomes" id="UP000198793"/>
    </source>
</evidence>
<dbReference type="AlphaFoldDB" id="A0A1H0HL64"/>
<feature type="transmembrane region" description="Helical" evidence="5">
    <location>
        <begin position="283"/>
        <end position="301"/>
    </location>
</feature>
<feature type="domain" description="Major facilitator superfamily (MFS) profile" evidence="6">
    <location>
        <begin position="16"/>
        <end position="395"/>
    </location>
</feature>
<dbReference type="RefSeq" id="WP_090672944.1">
    <property type="nucleotide sequence ID" value="NZ_FNIT01000004.1"/>
</dbReference>
<feature type="transmembrane region" description="Helical" evidence="5">
    <location>
        <begin position="171"/>
        <end position="190"/>
    </location>
</feature>
<dbReference type="EMBL" id="FNIT01000004">
    <property type="protein sequence ID" value="SDO19902.1"/>
    <property type="molecule type" value="Genomic_DNA"/>
</dbReference>
<name>A0A1H0HL64_9HYPH</name>
<feature type="transmembrane region" description="Helical" evidence="5">
    <location>
        <begin position="145"/>
        <end position="165"/>
    </location>
</feature>
<evidence type="ECO:0000256" key="4">
    <source>
        <dbReference type="ARBA" id="ARBA00023136"/>
    </source>
</evidence>
<dbReference type="Proteomes" id="UP000198793">
    <property type="component" value="Unassembled WGS sequence"/>
</dbReference>
<dbReference type="Gene3D" id="1.20.1250.20">
    <property type="entry name" value="MFS general substrate transporter like domains"/>
    <property type="match status" value="2"/>
</dbReference>
<proteinExistence type="predicted"/>
<dbReference type="InterPro" id="IPR020846">
    <property type="entry name" value="MFS_dom"/>
</dbReference>
<gene>
    <name evidence="7" type="ORF">SAMN05192530_104157</name>
</gene>
<feature type="transmembrane region" description="Helical" evidence="5">
    <location>
        <begin position="339"/>
        <end position="363"/>
    </location>
</feature>
<evidence type="ECO:0000256" key="5">
    <source>
        <dbReference type="SAM" id="Phobius"/>
    </source>
</evidence>
<dbReference type="Pfam" id="PF07690">
    <property type="entry name" value="MFS_1"/>
    <property type="match status" value="2"/>
</dbReference>
<feature type="transmembrane region" description="Helical" evidence="5">
    <location>
        <begin position="54"/>
        <end position="75"/>
    </location>
</feature>
<dbReference type="InterPro" id="IPR011701">
    <property type="entry name" value="MFS"/>
</dbReference>
<feature type="transmembrane region" description="Helical" evidence="5">
    <location>
        <begin position="82"/>
        <end position="99"/>
    </location>
</feature>
<sequence>MTSLASSPRASLWPRERLAVSGAFLANGFVLGNWTPQVPVLADRLGLSESRLGLLILAFGIGAVLAMPLVGAATARFGTRRPVVVGQVLLALAFPLLALAPSPSLAALAILFFGMSMGGMDVAMNANAVAVERRLPRAMMSSCHGFWSIGGFAGAAVGGPLIAALGSTGHMMLIGLVTLLAAIPVGRAMLEDRDAPHEAASGADTGGAARGGILSWGAVAIGICALFAMVPEGAAIDWSAIYLRQDHGTEVAYSGLAFAALSGSMALFRFLGDPIRDRLGAVHTVRISVGLGLVGLLMIALGPDLPVVLVGFAVLGVGLSNIVPVAFSAAGNLPGVKPGVGISIATTIGYSGILIAPSAIGWFAEHFGFPPVFLGLAVLLALVFPLAGLMRGADRAPAH</sequence>
<reference evidence="7 8" key="1">
    <citation type="submission" date="2016-10" db="EMBL/GenBank/DDBJ databases">
        <authorList>
            <person name="de Groot N.N."/>
        </authorList>
    </citation>
    <scope>NUCLEOTIDE SEQUENCE [LARGE SCALE GENOMIC DNA]</scope>
    <source>
        <strain evidence="8">L7-484,KACC 16230,DSM 25025</strain>
    </source>
</reference>
<dbReference type="CDD" id="cd17393">
    <property type="entry name" value="MFS_MosC_like"/>
    <property type="match status" value="1"/>
</dbReference>
<comment type="subcellular location">
    <subcellularLocation>
        <location evidence="1">Membrane</location>
        <topology evidence="1">Multi-pass membrane protein</topology>
    </subcellularLocation>
</comment>
<dbReference type="PANTHER" id="PTHR23514:SF13">
    <property type="entry name" value="INNER MEMBRANE PROTEIN YBJJ"/>
    <property type="match status" value="1"/>
</dbReference>
<feature type="transmembrane region" description="Helical" evidence="5">
    <location>
        <begin position="105"/>
        <end position="124"/>
    </location>
</feature>
<evidence type="ECO:0000259" key="6">
    <source>
        <dbReference type="PROSITE" id="PS50850"/>
    </source>
</evidence>
<feature type="transmembrane region" description="Helical" evidence="5">
    <location>
        <begin position="211"/>
        <end position="231"/>
    </location>
</feature>
<evidence type="ECO:0000256" key="3">
    <source>
        <dbReference type="ARBA" id="ARBA00022989"/>
    </source>
</evidence>
<dbReference type="GO" id="GO:0022857">
    <property type="term" value="F:transmembrane transporter activity"/>
    <property type="evidence" value="ECO:0007669"/>
    <property type="project" value="InterPro"/>
</dbReference>
<organism evidence="7 8">
    <name type="scientific">Aureimonas jatrophae</name>
    <dbReference type="NCBI Taxonomy" id="1166073"/>
    <lineage>
        <taxon>Bacteria</taxon>
        <taxon>Pseudomonadati</taxon>
        <taxon>Pseudomonadota</taxon>
        <taxon>Alphaproteobacteria</taxon>
        <taxon>Hyphomicrobiales</taxon>
        <taxon>Aurantimonadaceae</taxon>
        <taxon>Aureimonas</taxon>
    </lineage>
</organism>
<dbReference type="InterPro" id="IPR051788">
    <property type="entry name" value="MFS_Transporter"/>
</dbReference>